<gene>
    <name evidence="6" type="ORF">FNV43_RR09958</name>
</gene>
<dbReference type="CDD" id="cd03784">
    <property type="entry name" value="GT1_Gtf-like"/>
    <property type="match status" value="1"/>
</dbReference>
<dbReference type="FunFam" id="3.40.50.2000:FF:000020">
    <property type="entry name" value="Glycosyltransferase"/>
    <property type="match status" value="1"/>
</dbReference>
<evidence type="ECO:0000256" key="2">
    <source>
        <dbReference type="ARBA" id="ARBA00022676"/>
    </source>
</evidence>
<comment type="caution">
    <text evidence="6">The sequence shown here is derived from an EMBL/GenBank/DDBJ whole genome shotgun (WGS) entry which is preliminary data.</text>
</comment>
<keyword evidence="7" id="KW-1185">Reference proteome</keyword>
<evidence type="ECO:0000256" key="3">
    <source>
        <dbReference type="ARBA" id="ARBA00022679"/>
    </source>
</evidence>
<reference evidence="6" key="1">
    <citation type="submission" date="2020-03" db="EMBL/GenBank/DDBJ databases">
        <title>A high-quality chromosome-level genome assembly of a woody plant with both climbing and erect habits, Rhamnella rubrinervis.</title>
        <authorList>
            <person name="Lu Z."/>
            <person name="Yang Y."/>
            <person name="Zhu X."/>
            <person name="Sun Y."/>
        </authorList>
    </citation>
    <scope>NUCLEOTIDE SEQUENCE</scope>
    <source>
        <strain evidence="6">BYM</strain>
        <tissue evidence="6">Leaf</tissue>
    </source>
</reference>
<name>A0A8K0HBF0_9ROSA</name>
<sequence>MEETIVLFPSPGISHVISMVELGKLILHHYPHKFSSITILVCTGYLDSPALEDYIKSITKSYASISFHRYPAQLLDTTPQKNRTGLSIMTEFNQLYPPNLRNAIQEISKTSTVKALVIGLFCVSAVSVGSQLGIPTYYFFTSGAVALAVFFNFPKIFGNITDESFNDLKVLNFHGLSVVRPSDIKGLLPKIFSNFCSGFAKATGIIVNSFEGLEPVAMKAVEDGVCVPDGPTPPVYYIGPLIGGGEEKDQAVSEEEDYMKWLDKQPSRSVVFLCFGSRGTFSVKQVREIAIGLENSGKRFLWVIKKPVIDEKIKQTRELNDFDLDSVLPEGFIKRTRDVGRVVKTWVSQVEVLKKESVGGFVTHCGWNSILEAVLLAGIPMIAWPLYAEQFLNRNALVEDMGMAIPVEMREEDGFVSGTELEKRVRELMDSEKGKELREQNRKMKEMSLAAFGETGSSKLALKRFINAIE</sequence>
<comment type="similarity">
    <text evidence="1 4">Belongs to the UDP-glycosyltransferase family.</text>
</comment>
<evidence type="ECO:0000256" key="4">
    <source>
        <dbReference type="RuleBase" id="RU003718"/>
    </source>
</evidence>
<dbReference type="InterPro" id="IPR035595">
    <property type="entry name" value="UDP_glycos_trans_CS"/>
</dbReference>
<dbReference type="PANTHER" id="PTHR48048:SF20">
    <property type="entry name" value="GLYCOSYLTRANSFERASE"/>
    <property type="match status" value="1"/>
</dbReference>
<evidence type="ECO:0000256" key="1">
    <source>
        <dbReference type="ARBA" id="ARBA00009995"/>
    </source>
</evidence>
<evidence type="ECO:0000256" key="5">
    <source>
        <dbReference type="RuleBase" id="RU362057"/>
    </source>
</evidence>
<dbReference type="Gene3D" id="3.40.50.2000">
    <property type="entry name" value="Glycogen Phosphorylase B"/>
    <property type="match status" value="2"/>
</dbReference>
<dbReference type="OrthoDB" id="1191534at2759"/>
<protein>
    <recommendedName>
        <fullName evidence="5">Glycosyltransferase</fullName>
        <ecNumber evidence="5">2.4.1.-</ecNumber>
    </recommendedName>
</protein>
<dbReference type="PROSITE" id="PS00375">
    <property type="entry name" value="UDPGT"/>
    <property type="match status" value="1"/>
</dbReference>
<dbReference type="AlphaFoldDB" id="A0A8K0HBF0"/>
<keyword evidence="3 4" id="KW-0808">Transferase</keyword>
<proteinExistence type="inferred from homology"/>
<evidence type="ECO:0000313" key="6">
    <source>
        <dbReference type="EMBL" id="KAF3449230.1"/>
    </source>
</evidence>
<dbReference type="InterPro" id="IPR050481">
    <property type="entry name" value="UDP-glycosyltransf_plant"/>
</dbReference>
<dbReference type="PANTHER" id="PTHR48048">
    <property type="entry name" value="GLYCOSYLTRANSFERASE"/>
    <property type="match status" value="1"/>
</dbReference>
<dbReference type="EMBL" id="VOIH02000004">
    <property type="protein sequence ID" value="KAF3449230.1"/>
    <property type="molecule type" value="Genomic_DNA"/>
</dbReference>
<dbReference type="Pfam" id="PF00201">
    <property type="entry name" value="UDPGT"/>
    <property type="match status" value="1"/>
</dbReference>
<dbReference type="InterPro" id="IPR002213">
    <property type="entry name" value="UDP_glucos_trans"/>
</dbReference>
<dbReference type="Proteomes" id="UP000796880">
    <property type="component" value="Unassembled WGS sequence"/>
</dbReference>
<dbReference type="EC" id="2.4.1.-" evidence="5"/>
<dbReference type="SUPFAM" id="SSF53756">
    <property type="entry name" value="UDP-Glycosyltransferase/glycogen phosphorylase"/>
    <property type="match status" value="1"/>
</dbReference>
<accession>A0A8K0HBF0</accession>
<evidence type="ECO:0000313" key="7">
    <source>
        <dbReference type="Proteomes" id="UP000796880"/>
    </source>
</evidence>
<organism evidence="6 7">
    <name type="scientific">Rhamnella rubrinervis</name>
    <dbReference type="NCBI Taxonomy" id="2594499"/>
    <lineage>
        <taxon>Eukaryota</taxon>
        <taxon>Viridiplantae</taxon>
        <taxon>Streptophyta</taxon>
        <taxon>Embryophyta</taxon>
        <taxon>Tracheophyta</taxon>
        <taxon>Spermatophyta</taxon>
        <taxon>Magnoliopsida</taxon>
        <taxon>eudicotyledons</taxon>
        <taxon>Gunneridae</taxon>
        <taxon>Pentapetalae</taxon>
        <taxon>rosids</taxon>
        <taxon>fabids</taxon>
        <taxon>Rosales</taxon>
        <taxon>Rhamnaceae</taxon>
        <taxon>rhamnoid group</taxon>
        <taxon>Rhamneae</taxon>
        <taxon>Rhamnella</taxon>
    </lineage>
</organism>
<keyword evidence="2 4" id="KW-0328">Glycosyltransferase</keyword>
<dbReference type="GO" id="GO:0035251">
    <property type="term" value="F:UDP-glucosyltransferase activity"/>
    <property type="evidence" value="ECO:0007669"/>
    <property type="project" value="InterPro"/>
</dbReference>